<gene>
    <name evidence="2" type="ORF">EVAR_67097_1</name>
</gene>
<feature type="region of interest" description="Disordered" evidence="1">
    <location>
        <begin position="52"/>
        <end position="103"/>
    </location>
</feature>
<protein>
    <submittedName>
        <fullName evidence="2">Uncharacterized protein</fullName>
    </submittedName>
</protein>
<name>A0A4C1ZNT7_EUMVA</name>
<evidence type="ECO:0000256" key="1">
    <source>
        <dbReference type="SAM" id="MobiDB-lite"/>
    </source>
</evidence>
<organism evidence="2 3">
    <name type="scientific">Eumeta variegata</name>
    <name type="common">Bagworm moth</name>
    <name type="synonym">Eumeta japonica</name>
    <dbReference type="NCBI Taxonomy" id="151549"/>
    <lineage>
        <taxon>Eukaryota</taxon>
        <taxon>Metazoa</taxon>
        <taxon>Ecdysozoa</taxon>
        <taxon>Arthropoda</taxon>
        <taxon>Hexapoda</taxon>
        <taxon>Insecta</taxon>
        <taxon>Pterygota</taxon>
        <taxon>Neoptera</taxon>
        <taxon>Endopterygota</taxon>
        <taxon>Lepidoptera</taxon>
        <taxon>Glossata</taxon>
        <taxon>Ditrysia</taxon>
        <taxon>Tineoidea</taxon>
        <taxon>Psychidae</taxon>
        <taxon>Oiketicinae</taxon>
        <taxon>Eumeta</taxon>
    </lineage>
</organism>
<dbReference type="AlphaFoldDB" id="A0A4C1ZNT7"/>
<accession>A0A4C1ZNT7</accession>
<dbReference type="OrthoDB" id="6938486at2759"/>
<comment type="caution">
    <text evidence="2">The sequence shown here is derived from an EMBL/GenBank/DDBJ whole genome shotgun (WGS) entry which is preliminary data.</text>
</comment>
<keyword evidence="3" id="KW-1185">Reference proteome</keyword>
<reference evidence="2 3" key="1">
    <citation type="journal article" date="2019" name="Commun. Biol.">
        <title>The bagworm genome reveals a unique fibroin gene that provides high tensile strength.</title>
        <authorList>
            <person name="Kono N."/>
            <person name="Nakamura H."/>
            <person name="Ohtoshi R."/>
            <person name="Tomita M."/>
            <person name="Numata K."/>
            <person name="Arakawa K."/>
        </authorList>
    </citation>
    <scope>NUCLEOTIDE SEQUENCE [LARGE SCALE GENOMIC DNA]</scope>
</reference>
<evidence type="ECO:0000313" key="2">
    <source>
        <dbReference type="EMBL" id="GBP90521.1"/>
    </source>
</evidence>
<sequence>MRDCFCHISADITLTRLYVLVAFYLTRPSRLSVPRASRHLNIEQISNLLSEDKKEPFESDDELSIGEHLAEQQNHNSDSKQSETDSEDEAGSSSSEYYLGKDK</sequence>
<dbReference type="EMBL" id="BGZK01002087">
    <property type="protein sequence ID" value="GBP90521.1"/>
    <property type="molecule type" value="Genomic_DNA"/>
</dbReference>
<proteinExistence type="predicted"/>
<dbReference type="Proteomes" id="UP000299102">
    <property type="component" value="Unassembled WGS sequence"/>
</dbReference>
<evidence type="ECO:0000313" key="3">
    <source>
        <dbReference type="Proteomes" id="UP000299102"/>
    </source>
</evidence>